<name>A0ABS5A5I2_9PSEU</name>
<keyword evidence="2" id="KW-1185">Reference proteome</keyword>
<dbReference type="RefSeq" id="WP_143342925.1">
    <property type="nucleotide sequence ID" value="NZ_JAGIOO010000001.1"/>
</dbReference>
<evidence type="ECO:0000313" key="2">
    <source>
        <dbReference type="Proteomes" id="UP001519363"/>
    </source>
</evidence>
<evidence type="ECO:0000313" key="1">
    <source>
        <dbReference type="EMBL" id="MBP2471862.1"/>
    </source>
</evidence>
<sequence>MSVPALETTSRCVTATAWAARALPPRPPGAAVLVLDGVLNPLGEDTALALLHRLPAWLGGTGHAELEVLLGPGLGTADRWVPTPGRIRVLFAAAGLRVLAETSGPRGHRFRLAAGVRR</sequence>
<proteinExistence type="predicted"/>
<dbReference type="Proteomes" id="UP001519363">
    <property type="component" value="Unassembled WGS sequence"/>
</dbReference>
<accession>A0ABS5A5I2</accession>
<protein>
    <submittedName>
        <fullName evidence="1">Uncharacterized protein</fullName>
    </submittedName>
</protein>
<organism evidence="1 2">
    <name type="scientific">Crossiella equi</name>
    <dbReference type="NCBI Taxonomy" id="130796"/>
    <lineage>
        <taxon>Bacteria</taxon>
        <taxon>Bacillati</taxon>
        <taxon>Actinomycetota</taxon>
        <taxon>Actinomycetes</taxon>
        <taxon>Pseudonocardiales</taxon>
        <taxon>Pseudonocardiaceae</taxon>
        <taxon>Crossiella</taxon>
    </lineage>
</organism>
<dbReference type="EMBL" id="JAGIOO010000001">
    <property type="protein sequence ID" value="MBP2471862.1"/>
    <property type="molecule type" value="Genomic_DNA"/>
</dbReference>
<reference evidence="1 2" key="1">
    <citation type="submission" date="2021-03" db="EMBL/GenBank/DDBJ databases">
        <title>Sequencing the genomes of 1000 actinobacteria strains.</title>
        <authorList>
            <person name="Klenk H.-P."/>
        </authorList>
    </citation>
    <scope>NUCLEOTIDE SEQUENCE [LARGE SCALE GENOMIC DNA]</scope>
    <source>
        <strain evidence="1 2">DSM 44580</strain>
    </source>
</reference>
<gene>
    <name evidence="1" type="ORF">JOF53_000734</name>
</gene>
<comment type="caution">
    <text evidence="1">The sequence shown here is derived from an EMBL/GenBank/DDBJ whole genome shotgun (WGS) entry which is preliminary data.</text>
</comment>